<dbReference type="PANTHER" id="PTHR31152:SF19">
    <property type="entry name" value="PLAC8 FAMILY PROTEIN"/>
    <property type="match status" value="1"/>
</dbReference>
<keyword evidence="2" id="KW-1185">Reference proteome</keyword>
<accession>A0A3N7FZI0</accession>
<dbReference type="EMBL" id="CM009291">
    <property type="protein sequence ID" value="RQO87038.1"/>
    <property type="molecule type" value="Genomic_DNA"/>
</dbReference>
<dbReference type="AlphaFoldDB" id="A0A3N7FZI0"/>
<dbReference type="STRING" id="3694.A0A3N7FZI0"/>
<dbReference type="InParanoid" id="A0A3N7FZI0"/>
<evidence type="ECO:0000313" key="1">
    <source>
        <dbReference type="EMBL" id="RQO87038.1"/>
    </source>
</evidence>
<proteinExistence type="predicted"/>
<reference evidence="1 2" key="1">
    <citation type="journal article" date="2006" name="Science">
        <title>The genome of black cottonwood, Populus trichocarpa (Torr. &amp; Gray).</title>
        <authorList>
            <person name="Tuskan G.A."/>
            <person name="Difazio S."/>
            <person name="Jansson S."/>
            <person name="Bohlmann J."/>
            <person name="Grigoriev I."/>
            <person name="Hellsten U."/>
            <person name="Putnam N."/>
            <person name="Ralph S."/>
            <person name="Rombauts S."/>
            <person name="Salamov A."/>
            <person name="Schein J."/>
            <person name="Sterck L."/>
            <person name="Aerts A."/>
            <person name="Bhalerao R.R."/>
            <person name="Bhalerao R.P."/>
            <person name="Blaudez D."/>
            <person name="Boerjan W."/>
            <person name="Brun A."/>
            <person name="Brunner A."/>
            <person name="Busov V."/>
            <person name="Campbell M."/>
            <person name="Carlson J."/>
            <person name="Chalot M."/>
            <person name="Chapman J."/>
            <person name="Chen G.L."/>
            <person name="Cooper D."/>
            <person name="Coutinho P.M."/>
            <person name="Couturier J."/>
            <person name="Covert S."/>
            <person name="Cronk Q."/>
            <person name="Cunningham R."/>
            <person name="Davis J."/>
            <person name="Degroeve S."/>
            <person name="Dejardin A."/>
            <person name="Depamphilis C."/>
            <person name="Detter J."/>
            <person name="Dirks B."/>
            <person name="Dubchak I."/>
            <person name="Duplessis S."/>
            <person name="Ehlting J."/>
            <person name="Ellis B."/>
            <person name="Gendler K."/>
            <person name="Goodstein D."/>
            <person name="Gribskov M."/>
            <person name="Grimwood J."/>
            <person name="Groover A."/>
            <person name="Gunter L."/>
            <person name="Hamberger B."/>
            <person name="Heinze B."/>
            <person name="Helariutta Y."/>
            <person name="Henrissat B."/>
            <person name="Holligan D."/>
            <person name="Holt R."/>
            <person name="Huang W."/>
            <person name="Islam-Faridi N."/>
            <person name="Jones S."/>
            <person name="Jones-Rhoades M."/>
            <person name="Jorgensen R."/>
            <person name="Joshi C."/>
            <person name="Kangasjarvi J."/>
            <person name="Karlsson J."/>
            <person name="Kelleher C."/>
            <person name="Kirkpatrick R."/>
            <person name="Kirst M."/>
            <person name="Kohler A."/>
            <person name="Kalluri U."/>
            <person name="Larimer F."/>
            <person name="Leebens-Mack J."/>
            <person name="Leple J.C."/>
            <person name="Locascio P."/>
            <person name="Lou Y."/>
            <person name="Lucas S."/>
            <person name="Martin F."/>
            <person name="Montanini B."/>
            <person name="Napoli C."/>
            <person name="Nelson D.R."/>
            <person name="Nelson C."/>
            <person name="Nieminen K."/>
            <person name="Nilsson O."/>
            <person name="Pereda V."/>
            <person name="Peter G."/>
            <person name="Philippe R."/>
            <person name="Pilate G."/>
            <person name="Poliakov A."/>
            <person name="Razumovskaya J."/>
            <person name="Richardson P."/>
            <person name="Rinaldi C."/>
            <person name="Ritland K."/>
            <person name="Rouze P."/>
            <person name="Ryaboy D."/>
            <person name="Schmutz J."/>
            <person name="Schrader J."/>
            <person name="Segerman B."/>
            <person name="Shin H."/>
            <person name="Siddiqui A."/>
            <person name="Sterky F."/>
            <person name="Terry A."/>
            <person name="Tsai C.J."/>
            <person name="Uberbacher E."/>
            <person name="Unneberg P."/>
            <person name="Vahala J."/>
            <person name="Wall K."/>
            <person name="Wessler S."/>
            <person name="Yang G."/>
            <person name="Yin T."/>
            <person name="Douglas C."/>
            <person name="Marra M."/>
            <person name="Sandberg G."/>
            <person name="Van de Peer Y."/>
            <person name="Rokhsar D."/>
        </authorList>
    </citation>
    <scope>NUCLEOTIDE SEQUENCE [LARGE SCALE GENOMIC DNA]</scope>
    <source>
        <strain evidence="2">cv. Nisqually</strain>
    </source>
</reference>
<evidence type="ECO:0000313" key="2">
    <source>
        <dbReference type="Proteomes" id="UP000006729"/>
    </source>
</evidence>
<dbReference type="PANTHER" id="PTHR31152">
    <property type="entry name" value="PLAC8 FAMILY PROTEIN"/>
    <property type="match status" value="1"/>
</dbReference>
<sequence>MLRKGALYNDMPRYVCCAGNLPSSGKCGESQCPELCLCTEVVCCFCNSVSSTRFLLQDEFNIQTTQCDNCIFGFMFCLQQ</sequence>
<gene>
    <name evidence="1" type="ORF">POPTR_002G161766</name>
</gene>
<name>A0A3N7FZI0_POPTR</name>
<protein>
    <submittedName>
        <fullName evidence="1">Uncharacterized protein</fullName>
    </submittedName>
</protein>
<organism evidence="1 2">
    <name type="scientific">Populus trichocarpa</name>
    <name type="common">Western balsam poplar</name>
    <name type="synonym">Populus balsamifera subsp. trichocarpa</name>
    <dbReference type="NCBI Taxonomy" id="3694"/>
    <lineage>
        <taxon>Eukaryota</taxon>
        <taxon>Viridiplantae</taxon>
        <taxon>Streptophyta</taxon>
        <taxon>Embryophyta</taxon>
        <taxon>Tracheophyta</taxon>
        <taxon>Spermatophyta</taxon>
        <taxon>Magnoliopsida</taxon>
        <taxon>eudicotyledons</taxon>
        <taxon>Gunneridae</taxon>
        <taxon>Pentapetalae</taxon>
        <taxon>rosids</taxon>
        <taxon>fabids</taxon>
        <taxon>Malpighiales</taxon>
        <taxon>Salicaceae</taxon>
        <taxon>Saliceae</taxon>
        <taxon>Populus</taxon>
    </lineage>
</organism>
<dbReference type="Proteomes" id="UP000006729">
    <property type="component" value="Chromosome 2"/>
</dbReference>